<organism evidence="4 5">
    <name type="scientific">Mucilaginibacter litoreus</name>
    <dbReference type="NCBI Taxonomy" id="1048221"/>
    <lineage>
        <taxon>Bacteria</taxon>
        <taxon>Pseudomonadati</taxon>
        <taxon>Bacteroidota</taxon>
        <taxon>Sphingobacteriia</taxon>
        <taxon>Sphingobacteriales</taxon>
        <taxon>Sphingobacteriaceae</taxon>
        <taxon>Mucilaginibacter</taxon>
    </lineage>
</organism>
<evidence type="ECO:0000313" key="5">
    <source>
        <dbReference type="Proteomes" id="UP001597010"/>
    </source>
</evidence>
<reference evidence="5" key="1">
    <citation type="journal article" date="2019" name="Int. J. Syst. Evol. Microbiol.">
        <title>The Global Catalogue of Microorganisms (GCM) 10K type strain sequencing project: providing services to taxonomists for standard genome sequencing and annotation.</title>
        <authorList>
            <consortium name="The Broad Institute Genomics Platform"/>
            <consortium name="The Broad Institute Genome Sequencing Center for Infectious Disease"/>
            <person name="Wu L."/>
            <person name="Ma J."/>
        </authorList>
    </citation>
    <scope>NUCLEOTIDE SEQUENCE [LARGE SCALE GENOMIC DNA]</scope>
    <source>
        <strain evidence="5">CCUG 61484</strain>
    </source>
</reference>
<gene>
    <name evidence="4" type="ORF">ACFQZX_00410</name>
</gene>
<dbReference type="EMBL" id="JBHTHZ010000001">
    <property type="protein sequence ID" value="MFD0792053.1"/>
    <property type="molecule type" value="Genomic_DNA"/>
</dbReference>
<evidence type="ECO:0000313" key="4">
    <source>
        <dbReference type="EMBL" id="MFD0792053.1"/>
    </source>
</evidence>
<evidence type="ECO:0000256" key="1">
    <source>
        <dbReference type="ARBA" id="ARBA00022801"/>
    </source>
</evidence>
<feature type="domain" description="Peptidase S9 prolyl oligopeptidase catalytic" evidence="3">
    <location>
        <begin position="650"/>
        <end position="815"/>
    </location>
</feature>
<dbReference type="RefSeq" id="WP_377110764.1">
    <property type="nucleotide sequence ID" value="NZ_JBHTHZ010000001.1"/>
</dbReference>
<evidence type="ECO:0000256" key="2">
    <source>
        <dbReference type="SAM" id="SignalP"/>
    </source>
</evidence>
<dbReference type="Gene3D" id="3.40.50.1820">
    <property type="entry name" value="alpha/beta hydrolase"/>
    <property type="match status" value="1"/>
</dbReference>
<feature type="signal peptide" evidence="2">
    <location>
        <begin position="1"/>
        <end position="20"/>
    </location>
</feature>
<dbReference type="PANTHER" id="PTHR42776:SF28">
    <property type="entry name" value="GLUTAMYL ENDOPEPTIDASE, CHLOROPLASTIC-RELATED"/>
    <property type="match status" value="1"/>
</dbReference>
<keyword evidence="5" id="KW-1185">Reference proteome</keyword>
<feature type="chain" id="PRO_5047108334" evidence="2">
    <location>
        <begin position="21"/>
        <end position="823"/>
    </location>
</feature>
<proteinExistence type="predicted"/>
<keyword evidence="2" id="KW-0732">Signal</keyword>
<dbReference type="PANTHER" id="PTHR42776">
    <property type="entry name" value="SERINE PEPTIDASE S9 FAMILY MEMBER"/>
    <property type="match status" value="1"/>
</dbReference>
<evidence type="ECO:0000259" key="3">
    <source>
        <dbReference type="Pfam" id="PF00326"/>
    </source>
</evidence>
<dbReference type="Pfam" id="PF00326">
    <property type="entry name" value="Peptidase_S9"/>
    <property type="match status" value="1"/>
</dbReference>
<dbReference type="Proteomes" id="UP001597010">
    <property type="component" value="Unassembled WGS sequence"/>
</dbReference>
<dbReference type="InterPro" id="IPR001375">
    <property type="entry name" value="Peptidase_S9_cat"/>
</dbReference>
<name>A0ABW3AM07_9SPHI</name>
<keyword evidence="1" id="KW-0378">Hydrolase</keyword>
<protein>
    <submittedName>
        <fullName evidence="4">Prolyl oligopeptidase family serine peptidase</fullName>
    </submittedName>
</protein>
<sequence>MKYLYLAIIGILSFIGNATAQKEKITNDTFKTWEKLEDYKISGDGKFVLYSVNRTKNLRQYLYDALGKKSYELNKGNESVFSANSKFLLYQTSDSLAIVTLPIRQVKWLTGVIKYQLIGTGNEQSLLLQKKNHLIMQSLSTASAQTLDGVSEFLVNKQGSKMLVKQGDELALVSLPQFRRKSLLKGNISSWTFDRSGENLAFILKTNNKTILYKYGPGLSAAQPVITDFDPTTSLTIADEAPTFSPNGRTIYFKVRKINHISTEAYRPTGKIARVWSYKDVFLNSNGLTYKAKETYWVSKLLSTNSRVIQMENDSTEIISEFGNNVILVRKIGNNNDAYFNPSIKSYCRLIDLRTGVILKDKITDYSTSLSPSEKYLTWYESNEKRSFCYSIVSRRLSITPGQPVQWGIADKWFLTADGGDYDILKVDPEMKVAPINITNSYGRNHNVNLSLIENDLNKVHVENETLILKANDPKNQQNGLFFKKVDVQGEPYKLLMEFKSITGLWGLPFKKAQDADAYLFCRQSVAESPNLFYTKDFKIIDTISHIYPERKYNWMNGELIHYPITGYKNGAAILYKPESFDPQKKYPVIFYYYQNLTETMNEFKTPDLSAGLLSIPWYVSNGYIVCTPDIINDDGAKIVEETVGSVEGAANYLKKFSWIDGSHMGIQGHSFGGYETAILITNSHLFAAAQASAGFYDIINARGGMYGEHTGMDCMLENGEFNIRRSIWEDQDAYFRSSAVLKANEVTTPILIEHGRGDSSVPFSQALEMFTALRRLKKPAWLLEYDCGHLIIDEVSQLDFTVKQQQFFGHYLKGEPMPDWMK</sequence>
<accession>A0ABW3AM07</accession>
<dbReference type="InterPro" id="IPR029058">
    <property type="entry name" value="AB_hydrolase_fold"/>
</dbReference>
<dbReference type="SUPFAM" id="SSF53474">
    <property type="entry name" value="alpha/beta-Hydrolases"/>
    <property type="match status" value="1"/>
</dbReference>
<comment type="caution">
    <text evidence="4">The sequence shown here is derived from an EMBL/GenBank/DDBJ whole genome shotgun (WGS) entry which is preliminary data.</text>
</comment>
<dbReference type="SUPFAM" id="SSF82171">
    <property type="entry name" value="DPP6 N-terminal domain-like"/>
    <property type="match status" value="1"/>
</dbReference>